<keyword evidence="4" id="KW-1185">Reference proteome</keyword>
<dbReference type="Proteomes" id="UP000284120">
    <property type="component" value="Unassembled WGS sequence"/>
</dbReference>
<dbReference type="InterPro" id="IPR041286">
    <property type="entry name" value="MBG_2"/>
</dbReference>
<dbReference type="SUPFAM" id="SSF48726">
    <property type="entry name" value="Immunoglobulin"/>
    <property type="match status" value="1"/>
</dbReference>
<protein>
    <recommendedName>
        <fullName evidence="2">Immunoglobulin domain-containing protein</fullName>
    </recommendedName>
</protein>
<feature type="domain" description="Immunoglobulin" evidence="2">
    <location>
        <begin position="202"/>
        <end position="289"/>
    </location>
</feature>
<gene>
    <name evidence="3" type="ORF">DPV69_12615</name>
</gene>
<evidence type="ECO:0000313" key="3">
    <source>
        <dbReference type="EMBL" id="RWU07813.1"/>
    </source>
</evidence>
<sequence>MKIKLLVLFLTLCAPFWVSAQFTETFESTSVNGATSFSSNSQTFNITTLTGGSTLKVQHAFVGFGWSGTAADDKFIDNDGTANTLAASFEISSATAFRVNSFWIYLADISNNLNVTGTLTITGSYNGVTQFTATTSSTTFNNKSAAQNNGFTLIDLSTFGGANNAVKNVDAITISTGGNFNYIAIDAFTWSGPLAPAFTTNPSGVAICPGLNTSFSVSTTNAYAYQWQVNTGSGFTDITNGGVYSGATTTTLAITGATAGMNAYQYRCVATGVPSFVPANSNAATLTINPSPSITTQPSNVSINNGGNTTITAQASNATGYQWQLDNGGGFNNLANTAPYSGVTTTTLTITNATLGMNGYIYRLVATGGCAPAANSNGATLTVTNAIVSTSGSLGNISTTYGTSSSSQQFNVSGTNLTAGILVTPPAGFEVSTDNTIFHSTVSVGAAGNVASTPIYVRLSSTAPVGSYSGNIQLTSTGASTVNVSTTTNGANTVSGAPITITANNASKTYGQALTTTTGSSAFTLSSGSLKNGNTLSTVTISYTGGAAANAAATTYTGVITPSALTGANGFLASNYTITYVGGNLTVNPASLTITANNVNKTYGQTLTGAAGSTAFTSSGLVNSETIGSVTLAYGAGAAATDAVNTYTGQVTPSAATGGTFTASNYTISYAAGDIIVGAKALTITANNVNKTYGQTLTGAAGSTAFTSSGLANSETIGSVTLVYGSGAAATAGVNTYTGQVTPSAATGGSFTASNYTISYVGGDIIVG</sequence>
<dbReference type="AlphaFoldDB" id="A0A443YVD5"/>
<dbReference type="Pfam" id="PF18676">
    <property type="entry name" value="MBG_2"/>
    <property type="match status" value="3"/>
</dbReference>
<comment type="caution">
    <text evidence="3">The sequence shown here is derived from an EMBL/GenBank/DDBJ whole genome shotgun (WGS) entry which is preliminary data.</text>
</comment>
<dbReference type="InterPro" id="IPR003599">
    <property type="entry name" value="Ig_sub"/>
</dbReference>
<organism evidence="3 4">
    <name type="scientific">Pedobacter chitinilyticus</name>
    <dbReference type="NCBI Taxonomy" id="2233776"/>
    <lineage>
        <taxon>Bacteria</taxon>
        <taxon>Pseudomonadati</taxon>
        <taxon>Bacteroidota</taxon>
        <taxon>Sphingobacteriia</taxon>
        <taxon>Sphingobacteriales</taxon>
        <taxon>Sphingobacteriaceae</taxon>
        <taxon>Pedobacter</taxon>
    </lineage>
</organism>
<evidence type="ECO:0000313" key="4">
    <source>
        <dbReference type="Proteomes" id="UP000284120"/>
    </source>
</evidence>
<reference evidence="3 4" key="1">
    <citation type="submission" date="2018-06" db="EMBL/GenBank/DDBJ databases">
        <title>Pedobacter endophyticus sp. nov., an endophytic bacterium isolated from a leaf of Triticum aestivum.</title>
        <authorList>
            <person name="Zhang L."/>
        </authorList>
    </citation>
    <scope>NUCLEOTIDE SEQUENCE [LARGE SCALE GENOMIC DNA]</scope>
    <source>
        <strain evidence="3 4">CM134L-2</strain>
    </source>
</reference>
<proteinExistence type="predicted"/>
<feature type="chain" id="PRO_5018983423" description="Immunoglobulin domain-containing protein" evidence="1">
    <location>
        <begin position="21"/>
        <end position="768"/>
    </location>
</feature>
<keyword evidence="1" id="KW-0732">Signal</keyword>
<feature type="domain" description="Immunoglobulin" evidence="2">
    <location>
        <begin position="298"/>
        <end position="384"/>
    </location>
</feature>
<dbReference type="Gene3D" id="2.60.40.10">
    <property type="entry name" value="Immunoglobulins"/>
    <property type="match status" value="1"/>
</dbReference>
<feature type="non-terminal residue" evidence="3">
    <location>
        <position position="768"/>
    </location>
</feature>
<name>A0A443YVD5_9SPHI</name>
<dbReference type="SMART" id="SM00409">
    <property type="entry name" value="IG"/>
    <property type="match status" value="2"/>
</dbReference>
<feature type="signal peptide" evidence="1">
    <location>
        <begin position="1"/>
        <end position="20"/>
    </location>
</feature>
<dbReference type="InterPro" id="IPR013783">
    <property type="entry name" value="Ig-like_fold"/>
</dbReference>
<dbReference type="InterPro" id="IPR036179">
    <property type="entry name" value="Ig-like_dom_sf"/>
</dbReference>
<evidence type="ECO:0000259" key="2">
    <source>
        <dbReference type="SMART" id="SM00409"/>
    </source>
</evidence>
<dbReference type="EMBL" id="SAYW01000003">
    <property type="protein sequence ID" value="RWU07813.1"/>
    <property type="molecule type" value="Genomic_DNA"/>
</dbReference>
<accession>A0A443YVD5</accession>
<dbReference type="RefSeq" id="WP_162926622.1">
    <property type="nucleotide sequence ID" value="NZ_QMHN01000003.1"/>
</dbReference>
<evidence type="ECO:0000256" key="1">
    <source>
        <dbReference type="SAM" id="SignalP"/>
    </source>
</evidence>